<keyword evidence="1" id="KW-0472">Membrane</keyword>
<dbReference type="Proteomes" id="UP001058290">
    <property type="component" value="Chromosome"/>
</dbReference>
<evidence type="ECO:0000256" key="1">
    <source>
        <dbReference type="SAM" id="Phobius"/>
    </source>
</evidence>
<accession>A0ABY5ZWJ5</accession>
<dbReference type="RefSeq" id="WP_260718807.1">
    <property type="nucleotide sequence ID" value="NZ_CP104377.1"/>
</dbReference>
<name>A0ABY5ZWJ5_9BURK</name>
<keyword evidence="3" id="KW-1185">Reference proteome</keyword>
<sequence length="186" mass="19865">MAVITHSHDLHSSTQAGSPHQRHVSAKRVCLGIVLLCVAIAALALPLVRDGLQLIQTQLHWPALSGWLAQAPMASWLMMFVWGALVPLSLIAMLRHHRNALGVVVALAFAAVAVVWYVHMPAQSGCAAQYKDSIWCSVIAWGYSLSLGISNAVYLFALVMALLGGISVAAIPEDDEEDTGPQAGRP</sequence>
<proteinExistence type="predicted"/>
<keyword evidence="1" id="KW-0812">Transmembrane</keyword>
<feature type="transmembrane region" description="Helical" evidence="1">
    <location>
        <begin position="29"/>
        <end position="47"/>
    </location>
</feature>
<keyword evidence="1" id="KW-1133">Transmembrane helix</keyword>
<gene>
    <name evidence="2" type="ORF">N4T19_19515</name>
</gene>
<protein>
    <recommendedName>
        <fullName evidence="4">Transmembrane protein</fullName>
    </recommendedName>
</protein>
<dbReference type="EMBL" id="CP104377">
    <property type="protein sequence ID" value="UXC17856.1"/>
    <property type="molecule type" value="Genomic_DNA"/>
</dbReference>
<feature type="transmembrane region" description="Helical" evidence="1">
    <location>
        <begin position="67"/>
        <end position="88"/>
    </location>
</feature>
<organism evidence="2 3">
    <name type="scientific">Comamonas squillarum</name>
    <dbReference type="NCBI Taxonomy" id="2977320"/>
    <lineage>
        <taxon>Bacteria</taxon>
        <taxon>Pseudomonadati</taxon>
        <taxon>Pseudomonadota</taxon>
        <taxon>Betaproteobacteria</taxon>
        <taxon>Burkholderiales</taxon>
        <taxon>Comamonadaceae</taxon>
        <taxon>Comamonas</taxon>
    </lineage>
</organism>
<evidence type="ECO:0000313" key="3">
    <source>
        <dbReference type="Proteomes" id="UP001058290"/>
    </source>
</evidence>
<evidence type="ECO:0000313" key="2">
    <source>
        <dbReference type="EMBL" id="UXC17856.1"/>
    </source>
</evidence>
<reference evidence="2" key="1">
    <citation type="submission" date="2022-09" db="EMBL/GenBank/DDBJ databases">
        <title>Bacterial diversity in gut of crayfish and pufferfish.</title>
        <authorList>
            <person name="Huang Y."/>
        </authorList>
    </citation>
    <scope>NUCLEOTIDE SEQUENCE</scope>
    <source>
        <strain evidence="2">PR12</strain>
    </source>
</reference>
<feature type="transmembrane region" description="Helical" evidence="1">
    <location>
        <begin position="138"/>
        <end position="163"/>
    </location>
</feature>
<feature type="transmembrane region" description="Helical" evidence="1">
    <location>
        <begin position="100"/>
        <end position="118"/>
    </location>
</feature>
<evidence type="ECO:0008006" key="4">
    <source>
        <dbReference type="Google" id="ProtNLM"/>
    </source>
</evidence>